<dbReference type="AlphaFoldDB" id="A0AAJ0FAE4"/>
<accession>A0AAJ0FAE4</accession>
<feature type="compositionally biased region" description="Low complexity" evidence="1">
    <location>
        <begin position="13"/>
        <end position="33"/>
    </location>
</feature>
<sequence length="366" mass="40186">MEDNRGQRRQNDPPTHSTSSPQYQQSPYGQPQQRHSFAGTHGDGFRPAPLGTLALGTARGIGGSATYNTYYQEATAAVFSGISQGSISYHSNPTDYRQADTRQPQSFGGGYNLMLYNLPQPAGSQSTAVYDTSQQFPLRQPASTQRIMATDIAGPYFPGDTDRTATASSLQAQTGSSGVSQVYQQQNLQIYPTGGMTAMGGMATQSSATRDVRMEEEYLAAEGGLDATYASYQSALKTIFQKIQDGSLATASETLLSVSDWLLSHVAELGLTSDDQNLHSDRIKLWNDFNNAWLAILQAQKDMMEPKKQLELSRSLIPQDGLERMGKELVRLCDSIERHGLVDYEYGVWEERIIAILEECLDLYGT</sequence>
<keyword evidence="3" id="KW-1185">Reference proteome</keyword>
<evidence type="ECO:0000256" key="1">
    <source>
        <dbReference type="SAM" id="MobiDB-lite"/>
    </source>
</evidence>
<name>A0AAJ0FAE4_9PEZI</name>
<feature type="region of interest" description="Disordered" evidence="1">
    <location>
        <begin position="1"/>
        <end position="45"/>
    </location>
</feature>
<evidence type="ECO:0000313" key="3">
    <source>
        <dbReference type="Proteomes" id="UP001239445"/>
    </source>
</evidence>
<organism evidence="2 3">
    <name type="scientific">Echria macrotheca</name>
    <dbReference type="NCBI Taxonomy" id="438768"/>
    <lineage>
        <taxon>Eukaryota</taxon>
        <taxon>Fungi</taxon>
        <taxon>Dikarya</taxon>
        <taxon>Ascomycota</taxon>
        <taxon>Pezizomycotina</taxon>
        <taxon>Sordariomycetes</taxon>
        <taxon>Sordariomycetidae</taxon>
        <taxon>Sordariales</taxon>
        <taxon>Schizotheciaceae</taxon>
        <taxon>Echria</taxon>
    </lineage>
</organism>
<evidence type="ECO:0000313" key="2">
    <source>
        <dbReference type="EMBL" id="KAK1754154.1"/>
    </source>
</evidence>
<protein>
    <submittedName>
        <fullName evidence="2">Uncharacterized protein</fullName>
    </submittedName>
</protein>
<comment type="caution">
    <text evidence="2">The sequence shown here is derived from an EMBL/GenBank/DDBJ whole genome shotgun (WGS) entry which is preliminary data.</text>
</comment>
<gene>
    <name evidence="2" type="ORF">QBC47DRAFT_453170</name>
</gene>
<proteinExistence type="predicted"/>
<dbReference type="Proteomes" id="UP001239445">
    <property type="component" value="Unassembled WGS sequence"/>
</dbReference>
<dbReference type="EMBL" id="MU839836">
    <property type="protein sequence ID" value="KAK1754154.1"/>
    <property type="molecule type" value="Genomic_DNA"/>
</dbReference>
<feature type="compositionally biased region" description="Basic and acidic residues" evidence="1">
    <location>
        <begin position="1"/>
        <end position="11"/>
    </location>
</feature>
<reference evidence="2" key="1">
    <citation type="submission" date="2023-06" db="EMBL/GenBank/DDBJ databases">
        <title>Genome-scale phylogeny and comparative genomics of the fungal order Sordariales.</title>
        <authorList>
            <consortium name="Lawrence Berkeley National Laboratory"/>
            <person name="Hensen N."/>
            <person name="Bonometti L."/>
            <person name="Westerberg I."/>
            <person name="Brannstrom I.O."/>
            <person name="Guillou S."/>
            <person name="Cros-Aarteil S."/>
            <person name="Calhoun S."/>
            <person name="Haridas S."/>
            <person name="Kuo A."/>
            <person name="Mondo S."/>
            <person name="Pangilinan J."/>
            <person name="Riley R."/>
            <person name="Labutti K."/>
            <person name="Andreopoulos B."/>
            <person name="Lipzen A."/>
            <person name="Chen C."/>
            <person name="Yanf M."/>
            <person name="Daum C."/>
            <person name="Ng V."/>
            <person name="Clum A."/>
            <person name="Steindorff A."/>
            <person name="Ohm R."/>
            <person name="Martin F."/>
            <person name="Silar P."/>
            <person name="Natvig D."/>
            <person name="Lalanne C."/>
            <person name="Gautier V."/>
            <person name="Ament-Velasquez S.L."/>
            <person name="Kruys A."/>
            <person name="Hutchinson M.I."/>
            <person name="Powell A.J."/>
            <person name="Barry K."/>
            <person name="Miller A.N."/>
            <person name="Grigoriev I.V."/>
            <person name="Debuchy R."/>
            <person name="Gladieux P."/>
            <person name="Thoren M.H."/>
            <person name="Johannesson H."/>
        </authorList>
    </citation>
    <scope>NUCLEOTIDE SEQUENCE</scope>
    <source>
        <strain evidence="2">PSN4</strain>
    </source>
</reference>